<accession>A0A1H6RLT4</accession>
<dbReference type="EMBL" id="FNYK01000008">
    <property type="protein sequence ID" value="SEI52750.1"/>
    <property type="molecule type" value="Genomic_DNA"/>
</dbReference>
<protein>
    <submittedName>
        <fullName evidence="1">Uncharacterized protein</fullName>
    </submittedName>
</protein>
<dbReference type="Proteomes" id="UP000183028">
    <property type="component" value="Unassembled WGS sequence"/>
</dbReference>
<organism evidence="1 2">
    <name type="scientific">Sharpea azabuensis</name>
    <dbReference type="NCBI Taxonomy" id="322505"/>
    <lineage>
        <taxon>Bacteria</taxon>
        <taxon>Bacillati</taxon>
        <taxon>Bacillota</taxon>
        <taxon>Erysipelotrichia</taxon>
        <taxon>Erysipelotrichales</taxon>
        <taxon>Coprobacillaceae</taxon>
        <taxon>Sharpea</taxon>
    </lineage>
</organism>
<gene>
    <name evidence="1" type="ORF">SAMN04487834_10083</name>
</gene>
<keyword evidence="2" id="KW-1185">Reference proteome</keyword>
<proteinExistence type="predicted"/>
<dbReference type="AlphaFoldDB" id="A0A1H6RLT4"/>
<sequence>MNMQEIYKGLENDPTHHSYYSILSAIPYDPEKIAAMDEKDYRHLLASLHDLASHSIGRLLRRIEEEPVVIEEGSYDKKLLLALRKSIEALSGESYRNVISVDNYMDQLVILFDVFDVLYFYREQPFMDMKEVAMDISTCIQILINELDGYDFSGNEEKLVIIYGLSAILCYWRDSLVNKTLDNRLANQLKTMLNTLNNRFNIIDHYETLTAMALYHIAHNTQELMSAVSYVDSLFDHKSPKKLMNFLHDFYGERIKVDIGVVDCYEFNVTNSSELFNKQKIIKVIKEIKKYYHAKASPKEIVVRLVKDWSDNDTLREAEIREISFLEDSMSCQEKIIRKNGDVSLSVLKLNNH</sequence>
<evidence type="ECO:0000313" key="2">
    <source>
        <dbReference type="Proteomes" id="UP000183028"/>
    </source>
</evidence>
<dbReference type="STRING" id="322505.SAMN04487836_11555"/>
<evidence type="ECO:0000313" key="1">
    <source>
        <dbReference type="EMBL" id="SEI52750.1"/>
    </source>
</evidence>
<reference evidence="2" key="1">
    <citation type="submission" date="2016-10" db="EMBL/GenBank/DDBJ databases">
        <authorList>
            <person name="Varghese N."/>
        </authorList>
    </citation>
    <scope>NUCLEOTIDE SEQUENCE [LARGE SCALE GENOMIC DNA]</scope>
    <source>
        <strain evidence="2">DSM 20406</strain>
    </source>
</reference>
<name>A0A1H6RLT4_9FIRM</name>
<dbReference type="RefSeq" id="WP_074731362.1">
    <property type="nucleotide sequence ID" value="NZ_CACVPP010000014.1"/>
</dbReference>